<feature type="domain" description="Fibronectin type-III" evidence="6">
    <location>
        <begin position="623"/>
        <end position="710"/>
    </location>
</feature>
<name>A0A101JJT0_9ACTN</name>
<feature type="transmembrane region" description="Helical" evidence="5">
    <location>
        <begin position="38"/>
        <end position="62"/>
    </location>
</feature>
<feature type="region of interest" description="Disordered" evidence="4">
    <location>
        <begin position="507"/>
        <end position="541"/>
    </location>
</feature>
<evidence type="ECO:0000256" key="1">
    <source>
        <dbReference type="ARBA" id="ARBA00022737"/>
    </source>
</evidence>
<dbReference type="PROSITE" id="PS50853">
    <property type="entry name" value="FN3"/>
    <property type="match status" value="3"/>
</dbReference>
<dbReference type="InterPro" id="IPR011042">
    <property type="entry name" value="6-blade_b-propeller_TolB-like"/>
</dbReference>
<evidence type="ECO:0000256" key="5">
    <source>
        <dbReference type="SAM" id="Phobius"/>
    </source>
</evidence>
<dbReference type="AlphaFoldDB" id="A0A101JJT0"/>
<keyword evidence="5" id="KW-0472">Membrane</keyword>
<feature type="region of interest" description="Disordered" evidence="4">
    <location>
        <begin position="406"/>
        <end position="435"/>
    </location>
</feature>
<evidence type="ECO:0000256" key="4">
    <source>
        <dbReference type="SAM" id="MobiDB-lite"/>
    </source>
</evidence>
<evidence type="ECO:0000259" key="6">
    <source>
        <dbReference type="PROSITE" id="PS50853"/>
    </source>
</evidence>
<comment type="caution">
    <text evidence="7">The sequence shown here is derived from an EMBL/GenBank/DDBJ whole genome shotgun (WGS) entry which is preliminary data.</text>
</comment>
<keyword evidence="5" id="KW-0812">Transmembrane</keyword>
<dbReference type="SMART" id="SM00060">
    <property type="entry name" value="FN3"/>
    <property type="match status" value="4"/>
</dbReference>
<feature type="region of interest" description="Disordered" evidence="4">
    <location>
        <begin position="211"/>
        <end position="239"/>
    </location>
</feature>
<dbReference type="PANTHER" id="PTHR13817">
    <property type="entry name" value="TITIN"/>
    <property type="match status" value="1"/>
</dbReference>
<protein>
    <recommendedName>
        <fullName evidence="6">Fibronectin type-III domain-containing protein</fullName>
    </recommendedName>
</protein>
<dbReference type="InterPro" id="IPR036116">
    <property type="entry name" value="FN3_sf"/>
</dbReference>
<dbReference type="Gene3D" id="2.60.40.10">
    <property type="entry name" value="Immunoglobulins"/>
    <property type="match status" value="3"/>
</dbReference>
<dbReference type="InterPro" id="IPR003961">
    <property type="entry name" value="FN3_dom"/>
</dbReference>
<dbReference type="PANTHER" id="PTHR13817:SF73">
    <property type="entry name" value="FIBRONECTIN TYPE-III DOMAIN-CONTAINING PROTEIN"/>
    <property type="match status" value="1"/>
</dbReference>
<dbReference type="CDD" id="cd00063">
    <property type="entry name" value="FN3"/>
    <property type="match status" value="3"/>
</dbReference>
<keyword evidence="2" id="KW-0326">Glycosidase</keyword>
<reference evidence="7 8" key="1">
    <citation type="submission" date="2015-10" db="EMBL/GenBank/DDBJ databases">
        <authorList>
            <person name="Gilbert D.G."/>
        </authorList>
    </citation>
    <scope>NUCLEOTIDE SEQUENCE [LARGE SCALE GENOMIC DNA]</scope>
    <source>
        <strain evidence="7 8">NRRL B-16712</strain>
    </source>
</reference>
<dbReference type="GO" id="GO:0000272">
    <property type="term" value="P:polysaccharide catabolic process"/>
    <property type="evidence" value="ECO:0007669"/>
    <property type="project" value="UniProtKB-KW"/>
</dbReference>
<keyword evidence="3" id="KW-0119">Carbohydrate metabolism</keyword>
<accession>A0A101JJT0</accession>
<keyword evidence="5" id="KW-1133">Transmembrane helix</keyword>
<dbReference type="GO" id="GO:0016798">
    <property type="term" value="F:hydrolase activity, acting on glycosyl bonds"/>
    <property type="evidence" value="ECO:0007669"/>
    <property type="project" value="UniProtKB-KW"/>
</dbReference>
<feature type="domain" description="Fibronectin type-III" evidence="6">
    <location>
        <begin position="527"/>
        <end position="622"/>
    </location>
</feature>
<keyword evidence="8" id="KW-1185">Reference proteome</keyword>
<dbReference type="EMBL" id="LLZH01000296">
    <property type="protein sequence ID" value="KUL27711.1"/>
    <property type="molecule type" value="Genomic_DNA"/>
</dbReference>
<dbReference type="Proteomes" id="UP000053244">
    <property type="component" value="Unassembled WGS sequence"/>
</dbReference>
<evidence type="ECO:0000313" key="7">
    <source>
        <dbReference type="EMBL" id="KUL27711.1"/>
    </source>
</evidence>
<gene>
    <name evidence="7" type="ORF">ADL15_34745</name>
</gene>
<keyword evidence="2" id="KW-0378">Hydrolase</keyword>
<dbReference type="Gene3D" id="2.120.10.30">
    <property type="entry name" value="TolB, C-terminal domain"/>
    <property type="match status" value="1"/>
</dbReference>
<sequence length="897" mass="92317">MACVLDTSRFANGGTAAVSSTDTAPAEARQRRLPSRGYLVTMGTVLALTAGLGLTVLGLGAADEAVASFDAASWVWSRGKGEVSRVNGVTAKIDTRVDVGQARGHGLQVSQSDRFVILRDVTTGAIASMDLTDLQAFWNQQSSPGIGVSVALHDKSAFVVDSVQGKVQQVDPASLQAVGQPISFPPGITGGAFDGKGRLWIVAPSEGTVTAVTPAPSATEGAGEKVTGDPQRVRTEPVGGASHDFELTTLDDGVAVLDRTTNELTRVGDTATSRVTLPLTGPGTLPAHTDGSTVAVTVPDSREVLGIDAAGGVKAKFTVTGAPSQLQPAVAWEDYYYVADTDGGTVHVFDQAGQEQKPITFQRPGGPLELDIREGYLFINAPGSSTARVVDGEHGVRVVDKYADDVLGGDPPKVKTPPATPPPEKKKPVKPVVAKPGAPRNVRAAAGNAEARVTWQPAADNGASITKYVVTGNNQTFQVGASQRSLVVPGLTNGETYQFAVYAVNRKGNGPPRSSNPVKPTSEVPDPPGTPVAEAKPDGSVTVTWPAANGQGLAIARYTVTGVAEGGSAPAGDAKEPTLTIPAGQLEYGKQYAFTVVSVNERGAGSKASAVSNSVVPFTKPGKPENLAAATVSDKAGTVQVTWTAPADNGRAISKYVVKAGGRSTDVTDGTAATLTGFGAGETVAVEVLAVNEGGESETATATARTVAPPAITVTGTDTAYTTATVGFSVDAGGGKATCALTVPDGTGSDGSCTSLKASKLAPGTDYTFTVTASNAAGKVTKTANGTTPKLMGTATCNNGDSGDQKTYCDADVDGRNGNEIFKITQQVNSQQAGWVKNGTRLQAYCKKTGDKVDAYVYNSNKVSTWWIQIAYEGKTYIPWAWLNLDDNDDLANLPTC</sequence>
<proteinExistence type="predicted"/>
<keyword evidence="1" id="KW-0677">Repeat</keyword>
<evidence type="ECO:0000256" key="2">
    <source>
        <dbReference type="ARBA" id="ARBA00023295"/>
    </source>
</evidence>
<evidence type="ECO:0000256" key="3">
    <source>
        <dbReference type="ARBA" id="ARBA00023326"/>
    </source>
</evidence>
<dbReference type="SUPFAM" id="SSF63825">
    <property type="entry name" value="YWTD domain"/>
    <property type="match status" value="1"/>
</dbReference>
<feature type="domain" description="Fibronectin type-III" evidence="6">
    <location>
        <begin position="435"/>
        <end position="524"/>
    </location>
</feature>
<dbReference type="SUPFAM" id="SSF49265">
    <property type="entry name" value="Fibronectin type III"/>
    <property type="match status" value="2"/>
</dbReference>
<organism evidence="7 8">
    <name type="scientific">Actinoplanes awajinensis subsp. mycoplanecinus</name>
    <dbReference type="NCBI Taxonomy" id="135947"/>
    <lineage>
        <taxon>Bacteria</taxon>
        <taxon>Bacillati</taxon>
        <taxon>Actinomycetota</taxon>
        <taxon>Actinomycetes</taxon>
        <taxon>Micromonosporales</taxon>
        <taxon>Micromonosporaceae</taxon>
        <taxon>Actinoplanes</taxon>
    </lineage>
</organism>
<feature type="compositionally biased region" description="Basic and acidic residues" evidence="4">
    <location>
        <begin position="222"/>
        <end position="235"/>
    </location>
</feature>
<dbReference type="InterPro" id="IPR050964">
    <property type="entry name" value="Striated_Muscle_Regulatory"/>
</dbReference>
<evidence type="ECO:0000313" key="8">
    <source>
        <dbReference type="Proteomes" id="UP000053244"/>
    </source>
</evidence>
<dbReference type="InterPro" id="IPR013783">
    <property type="entry name" value="Ig-like_fold"/>
</dbReference>
<keyword evidence="3" id="KW-0624">Polysaccharide degradation</keyword>
<dbReference type="Pfam" id="PF00041">
    <property type="entry name" value="fn3"/>
    <property type="match status" value="2"/>
</dbReference>